<evidence type="ECO:0000256" key="2">
    <source>
        <dbReference type="SAM" id="Phobius"/>
    </source>
</evidence>
<accession>A0A133XWJ3</accession>
<feature type="compositionally biased region" description="Polar residues" evidence="1">
    <location>
        <begin position="1"/>
        <end position="27"/>
    </location>
</feature>
<evidence type="ECO:0000313" key="4">
    <source>
        <dbReference type="EMBL" id="KXB35317.1"/>
    </source>
</evidence>
<protein>
    <submittedName>
        <fullName evidence="4">Protein phosphatase 2C</fullName>
    </submittedName>
</protein>
<evidence type="ECO:0000259" key="3">
    <source>
        <dbReference type="PROSITE" id="PS51746"/>
    </source>
</evidence>
<dbReference type="Pfam" id="PF08955">
    <property type="entry name" value="BofC_C"/>
    <property type="match status" value="1"/>
</dbReference>
<dbReference type="InterPro" id="IPR001932">
    <property type="entry name" value="PPM-type_phosphatase-like_dom"/>
</dbReference>
<dbReference type="Proteomes" id="UP000070675">
    <property type="component" value="Unassembled WGS sequence"/>
</dbReference>
<reference evidence="5" key="1">
    <citation type="submission" date="2016-01" db="EMBL/GenBank/DDBJ databases">
        <authorList>
            <person name="Mitreva M."/>
            <person name="Pepin K.H."/>
            <person name="Mihindukulasuriya K.A."/>
            <person name="Fulton R."/>
            <person name="Fronick C."/>
            <person name="O'Laughlin M."/>
            <person name="Miner T."/>
            <person name="Herter B."/>
            <person name="Rosa B.A."/>
            <person name="Cordes M."/>
            <person name="Tomlinson C."/>
            <person name="Wollam A."/>
            <person name="Palsikar V.B."/>
            <person name="Mardis E.R."/>
            <person name="Wilson R.K."/>
        </authorList>
    </citation>
    <scope>NUCLEOTIDE SEQUENCE [LARGE SCALE GENOMIC DNA]</scope>
    <source>
        <strain evidence="5">DNF00019</strain>
    </source>
</reference>
<feature type="region of interest" description="Disordered" evidence="1">
    <location>
        <begin position="422"/>
        <end position="447"/>
    </location>
</feature>
<dbReference type="PANTHER" id="PTHR47992">
    <property type="entry name" value="PROTEIN PHOSPHATASE"/>
    <property type="match status" value="1"/>
</dbReference>
<dbReference type="GO" id="GO:0004722">
    <property type="term" value="F:protein serine/threonine phosphatase activity"/>
    <property type="evidence" value="ECO:0007669"/>
    <property type="project" value="InterPro"/>
</dbReference>
<dbReference type="Gene3D" id="3.60.40.10">
    <property type="entry name" value="PPM-type phosphatase domain"/>
    <property type="match status" value="1"/>
</dbReference>
<dbReference type="Pfam" id="PF00481">
    <property type="entry name" value="PP2C"/>
    <property type="match status" value="1"/>
</dbReference>
<dbReference type="InterPro" id="IPR015050">
    <property type="entry name" value="BofC_C"/>
</dbReference>
<evidence type="ECO:0000313" key="5">
    <source>
        <dbReference type="Proteomes" id="UP000070675"/>
    </source>
</evidence>
<dbReference type="PROSITE" id="PS51746">
    <property type="entry name" value="PPM_2"/>
    <property type="match status" value="1"/>
</dbReference>
<feature type="domain" description="PPM-type phosphatase" evidence="3">
    <location>
        <begin position="78"/>
        <end position="306"/>
    </location>
</feature>
<dbReference type="RefSeq" id="WP_082715548.1">
    <property type="nucleotide sequence ID" value="NZ_KQ959486.1"/>
</dbReference>
<evidence type="ECO:0000256" key="1">
    <source>
        <dbReference type="SAM" id="MobiDB-lite"/>
    </source>
</evidence>
<dbReference type="InterPro" id="IPR036457">
    <property type="entry name" value="PPM-type-like_dom_sf"/>
</dbReference>
<feature type="transmembrane region" description="Helical" evidence="2">
    <location>
        <begin position="323"/>
        <end position="345"/>
    </location>
</feature>
<keyword evidence="5" id="KW-1185">Reference proteome</keyword>
<dbReference type="EMBL" id="LSCR01000005">
    <property type="protein sequence ID" value="KXB35317.1"/>
    <property type="molecule type" value="Genomic_DNA"/>
</dbReference>
<feature type="compositionally biased region" description="Low complexity" evidence="1">
    <location>
        <begin position="28"/>
        <end position="47"/>
    </location>
</feature>
<proteinExistence type="predicted"/>
<keyword evidence="2" id="KW-1133">Transmembrane helix</keyword>
<feature type="compositionally biased region" description="Polar residues" evidence="1">
    <location>
        <begin position="429"/>
        <end position="439"/>
    </location>
</feature>
<feature type="region of interest" description="Disordered" evidence="1">
    <location>
        <begin position="1"/>
        <end position="58"/>
    </location>
</feature>
<gene>
    <name evidence="4" type="ORF">HMPREF3192_00401</name>
</gene>
<keyword evidence="2" id="KW-0472">Membrane</keyword>
<sequence length="447" mass="47320">MSNSASDIESTPQQEVATQTAGQTPVLSAQSAPAPQPQPALASSPGSTDPTNAPGVVGLDISARTGADVDTGSTPQLAWGARSDVGLIREHNEDSFLIHAPVFCVCDGMGGHAAGEVASAIAVRSIAEHAPVVADDTLLGAAVELANTAIIKGAQEGVGRPGMGCTATAAVIENKRLAVAHVGDSRLYILHEGTLVRVTRDHSFVEELVDAGEITADEARVHPSRSVITRALGSDPHMYADHFSLDIEPHDRIILCSDGLSSMMSDHALEDIAVSSATPQQAADNLVAAALAEGGYDNVTVIVIDVLDENEAKHHRSSRVRTLWRWSVVSILTLAVMVVSFWFVVRNSWYIGENGTTVAVYQGINASLFGIKLNSLFDTTSIQIADLPESTQRSLKEGIGVASPKEAQKIVENYRGQIDKQKSEEAKKLTTTSQQTNVAELSYSAKE</sequence>
<dbReference type="SMART" id="SM00332">
    <property type="entry name" value="PP2Cc"/>
    <property type="match status" value="1"/>
</dbReference>
<dbReference type="SMART" id="SM00331">
    <property type="entry name" value="PP2C_SIG"/>
    <property type="match status" value="1"/>
</dbReference>
<dbReference type="NCBIfam" id="NF033484">
    <property type="entry name" value="Stp1_PP2C_phos"/>
    <property type="match status" value="1"/>
</dbReference>
<dbReference type="CDD" id="cd00143">
    <property type="entry name" value="PP2Cc"/>
    <property type="match status" value="1"/>
</dbReference>
<dbReference type="OrthoDB" id="9801841at2"/>
<dbReference type="AlphaFoldDB" id="A0A133XWJ3"/>
<dbReference type="SUPFAM" id="SSF81606">
    <property type="entry name" value="PP2C-like"/>
    <property type="match status" value="1"/>
</dbReference>
<dbReference type="PATRIC" id="fig|1393034.3.peg.387"/>
<dbReference type="STRING" id="1393034.HMPREF3192_00401"/>
<comment type="caution">
    <text evidence="4">The sequence shown here is derived from an EMBL/GenBank/DDBJ whole genome shotgun (WGS) entry which is preliminary data.</text>
</comment>
<name>A0A133XWJ3_9ACTN</name>
<keyword evidence="2" id="KW-0812">Transmembrane</keyword>
<organism evidence="4 5">
    <name type="scientific">Atopobium deltae</name>
    <dbReference type="NCBI Taxonomy" id="1393034"/>
    <lineage>
        <taxon>Bacteria</taxon>
        <taxon>Bacillati</taxon>
        <taxon>Actinomycetota</taxon>
        <taxon>Coriobacteriia</taxon>
        <taxon>Coriobacteriales</taxon>
        <taxon>Atopobiaceae</taxon>
        <taxon>Atopobium</taxon>
    </lineage>
</organism>
<dbReference type="InterPro" id="IPR015655">
    <property type="entry name" value="PP2C"/>
</dbReference>